<dbReference type="RefSeq" id="WP_106055388.1">
    <property type="nucleotide sequence ID" value="NZ_VUNS01000010.1"/>
</dbReference>
<dbReference type="InterPro" id="IPR012902">
    <property type="entry name" value="N_methyl_site"/>
</dbReference>
<protein>
    <submittedName>
        <fullName evidence="1">Prepilin-type N-terminal cleavage/methylation domain-containing protein</fullName>
    </submittedName>
</protein>
<keyword evidence="2" id="KW-1185">Reference proteome</keyword>
<evidence type="ECO:0000313" key="2">
    <source>
        <dbReference type="Proteomes" id="UP000435649"/>
    </source>
</evidence>
<dbReference type="SUPFAM" id="SSF54523">
    <property type="entry name" value="Pili subunits"/>
    <property type="match status" value="1"/>
</dbReference>
<dbReference type="Gene3D" id="3.30.700.10">
    <property type="entry name" value="Glycoprotein, Type 4 Pilin"/>
    <property type="match status" value="1"/>
</dbReference>
<accession>A0A844G473</accession>
<proteinExistence type="predicted"/>
<dbReference type="AlphaFoldDB" id="A0A844G473"/>
<name>A0A844G473_9BACT</name>
<evidence type="ECO:0000313" key="1">
    <source>
        <dbReference type="EMBL" id="MST97421.1"/>
    </source>
</evidence>
<dbReference type="PANTHER" id="PTHR30093:SF2">
    <property type="entry name" value="TYPE II SECRETION SYSTEM PROTEIN H"/>
    <property type="match status" value="1"/>
</dbReference>
<comment type="caution">
    <text evidence="1">The sequence shown here is derived from an EMBL/GenBank/DDBJ whole genome shotgun (WGS) entry which is preliminary data.</text>
</comment>
<dbReference type="PANTHER" id="PTHR30093">
    <property type="entry name" value="GENERAL SECRETION PATHWAY PROTEIN G"/>
    <property type="match status" value="1"/>
</dbReference>
<dbReference type="InterPro" id="IPR045584">
    <property type="entry name" value="Pilin-like"/>
</dbReference>
<reference evidence="1 2" key="1">
    <citation type="submission" date="2019-08" db="EMBL/GenBank/DDBJ databases">
        <title>In-depth cultivation of the pig gut microbiome towards novel bacterial diversity and tailored functional studies.</title>
        <authorList>
            <person name="Wylensek D."/>
            <person name="Hitch T.C.A."/>
            <person name="Clavel T."/>
        </authorList>
    </citation>
    <scope>NUCLEOTIDE SEQUENCE [LARGE SCALE GENOMIC DNA]</scope>
    <source>
        <strain evidence="1 2">BBE-744-WT-12</strain>
    </source>
</reference>
<organism evidence="1 2">
    <name type="scientific">Victivallis lenta</name>
    <dbReference type="NCBI Taxonomy" id="2606640"/>
    <lineage>
        <taxon>Bacteria</taxon>
        <taxon>Pseudomonadati</taxon>
        <taxon>Lentisphaerota</taxon>
        <taxon>Lentisphaeria</taxon>
        <taxon>Victivallales</taxon>
        <taxon>Victivallaceae</taxon>
        <taxon>Victivallis</taxon>
    </lineage>
</organism>
<dbReference type="Proteomes" id="UP000435649">
    <property type="component" value="Unassembled WGS sequence"/>
</dbReference>
<dbReference type="NCBIfam" id="TIGR02532">
    <property type="entry name" value="IV_pilin_GFxxxE"/>
    <property type="match status" value="1"/>
</dbReference>
<dbReference type="EMBL" id="VUNS01000010">
    <property type="protein sequence ID" value="MST97421.1"/>
    <property type="molecule type" value="Genomic_DNA"/>
</dbReference>
<sequence length="224" mass="24647">MKKYFTLIELLVVIAIIAILAAMLLPALNSARARAHTISCASNLKQIGTVFIQYTGDNSDFMPILGGNDATRWHKVAFAPYFGFEPVTSWKGKLPEIYRCPADPGFNSNGTPNVYDANEPSYGYNDSTLGGIDGTEAGNPYAFRKISRIRKATQLIAFGDSGHTPEDGAVAMRLKSKIENPYDNPYGLYPRHKPSNSNIAFADGHAEGTIWKVISEDAKAWYEF</sequence>
<gene>
    <name evidence="1" type="ORF">FYJ85_10250</name>
</gene>